<dbReference type="WBParaSite" id="GPUH_0002691201-mRNA-1">
    <property type="protein sequence ID" value="GPUH_0002691201-mRNA-1"/>
    <property type="gene ID" value="GPUH_0002691201"/>
</dbReference>
<feature type="compositionally biased region" description="Polar residues" evidence="1">
    <location>
        <begin position="1"/>
        <end position="15"/>
    </location>
</feature>
<evidence type="ECO:0000313" key="3">
    <source>
        <dbReference type="EMBL" id="VDN49619.1"/>
    </source>
</evidence>
<dbReference type="Proteomes" id="UP000271098">
    <property type="component" value="Unassembled WGS sequence"/>
</dbReference>
<reference evidence="2 4" key="2">
    <citation type="submission" date="2018-11" db="EMBL/GenBank/DDBJ databases">
        <authorList>
            <consortium name="Pathogen Informatics"/>
        </authorList>
    </citation>
    <scope>NUCLEOTIDE SEQUENCE [LARGE SCALE GENOMIC DNA]</scope>
</reference>
<evidence type="ECO:0000313" key="4">
    <source>
        <dbReference type="Proteomes" id="UP000271098"/>
    </source>
</evidence>
<dbReference type="EMBL" id="UYRT01090577">
    <property type="protein sequence ID" value="VDN36209.1"/>
    <property type="molecule type" value="Genomic_DNA"/>
</dbReference>
<accession>A0A183F0Z1</accession>
<dbReference type="EMBL" id="UYRT01115301">
    <property type="protein sequence ID" value="VDN49619.1"/>
    <property type="molecule type" value="Genomic_DNA"/>
</dbReference>
<evidence type="ECO:0000313" key="6">
    <source>
        <dbReference type="WBParaSite" id="GPUH_0002691201-mRNA-1"/>
    </source>
</evidence>
<organism evidence="6">
    <name type="scientific">Gongylonema pulchrum</name>
    <dbReference type="NCBI Taxonomy" id="637853"/>
    <lineage>
        <taxon>Eukaryota</taxon>
        <taxon>Metazoa</taxon>
        <taxon>Ecdysozoa</taxon>
        <taxon>Nematoda</taxon>
        <taxon>Chromadorea</taxon>
        <taxon>Rhabditida</taxon>
        <taxon>Spirurina</taxon>
        <taxon>Spiruromorpha</taxon>
        <taxon>Spiruroidea</taxon>
        <taxon>Gongylonematidae</taxon>
        <taxon>Gongylonema</taxon>
    </lineage>
</organism>
<dbReference type="WBParaSite" id="GPUH_0002053601-mRNA-1">
    <property type="protein sequence ID" value="GPUH_0002053601-mRNA-1"/>
    <property type="gene ID" value="GPUH_0002053601"/>
</dbReference>
<sequence length="69" mass="7934">MDTFSTRPLDSTALTRNDVHSDRVRSGFQQQQRDVNKPKALPNTKDWKAVAQAVKSALKARQQQFYNKD</sequence>
<name>A0A183F0Z1_9BILA</name>
<feature type="region of interest" description="Disordered" evidence="1">
    <location>
        <begin position="1"/>
        <end position="42"/>
    </location>
</feature>
<keyword evidence="4" id="KW-1185">Reference proteome</keyword>
<reference evidence="5 6" key="1">
    <citation type="submission" date="2016-06" db="UniProtKB">
        <authorList>
            <consortium name="WormBaseParasite"/>
        </authorList>
    </citation>
    <scope>IDENTIFICATION</scope>
</reference>
<gene>
    <name evidence="2" type="ORF">GPUH_LOCUS20511</name>
    <name evidence="3" type="ORF">GPUH_LOCUS26882</name>
</gene>
<evidence type="ECO:0000256" key="1">
    <source>
        <dbReference type="SAM" id="MobiDB-lite"/>
    </source>
</evidence>
<dbReference type="AlphaFoldDB" id="A0A183F0Z1"/>
<protein>
    <submittedName>
        <fullName evidence="5 6">RVT_N domain-containing protein</fullName>
    </submittedName>
</protein>
<proteinExistence type="predicted"/>
<evidence type="ECO:0000313" key="2">
    <source>
        <dbReference type="EMBL" id="VDN36209.1"/>
    </source>
</evidence>
<evidence type="ECO:0000313" key="5">
    <source>
        <dbReference type="WBParaSite" id="GPUH_0002053601-mRNA-1"/>
    </source>
</evidence>